<comment type="caution">
    <text evidence="1">The sequence shown here is derived from an EMBL/GenBank/DDBJ whole genome shotgun (WGS) entry which is preliminary data.</text>
</comment>
<dbReference type="EMBL" id="VSSQ01141371">
    <property type="protein sequence ID" value="MPN62807.1"/>
    <property type="molecule type" value="Genomic_DNA"/>
</dbReference>
<protein>
    <submittedName>
        <fullName evidence="1">Uncharacterized protein</fullName>
    </submittedName>
</protein>
<organism evidence="1">
    <name type="scientific">bioreactor metagenome</name>
    <dbReference type="NCBI Taxonomy" id="1076179"/>
    <lineage>
        <taxon>unclassified sequences</taxon>
        <taxon>metagenomes</taxon>
        <taxon>ecological metagenomes</taxon>
    </lineage>
</organism>
<accession>A0A645JHI5</accession>
<gene>
    <name evidence="1" type="ORF">SDC9_210560</name>
</gene>
<sequence>MDLSGADTPLDALKAAIPPGASRDIYRILLSGESDVSGPDLASLRELAEQSFFRAEVRDRTRLRRDLWARSGEDTLTGLFLRQLQAKMEDADEEAASLCQLAARFGLAALENGEDTP</sequence>
<proteinExistence type="predicted"/>
<evidence type="ECO:0000313" key="1">
    <source>
        <dbReference type="EMBL" id="MPN62807.1"/>
    </source>
</evidence>
<name>A0A645JHI5_9ZZZZ</name>
<reference evidence="1" key="1">
    <citation type="submission" date="2019-08" db="EMBL/GenBank/DDBJ databases">
        <authorList>
            <person name="Kucharzyk K."/>
            <person name="Murdoch R.W."/>
            <person name="Higgins S."/>
            <person name="Loffler F."/>
        </authorList>
    </citation>
    <scope>NUCLEOTIDE SEQUENCE</scope>
</reference>
<dbReference type="AlphaFoldDB" id="A0A645JHI5"/>